<accession>A0A0C3CGR1</accession>
<dbReference type="EMBL" id="KN832976">
    <property type="protein sequence ID" value="KIM88952.1"/>
    <property type="molecule type" value="Genomic_DNA"/>
</dbReference>
<name>A0A0C3CGR1_PILCF</name>
<keyword evidence="2" id="KW-1185">Reference proteome</keyword>
<reference evidence="2" key="2">
    <citation type="submission" date="2015-01" db="EMBL/GenBank/DDBJ databases">
        <title>Evolutionary Origins and Diversification of the Mycorrhizal Mutualists.</title>
        <authorList>
            <consortium name="DOE Joint Genome Institute"/>
            <consortium name="Mycorrhizal Genomics Consortium"/>
            <person name="Kohler A."/>
            <person name="Kuo A."/>
            <person name="Nagy L.G."/>
            <person name="Floudas D."/>
            <person name="Copeland A."/>
            <person name="Barry K.W."/>
            <person name="Cichocki N."/>
            <person name="Veneault-Fourrey C."/>
            <person name="LaButti K."/>
            <person name="Lindquist E.A."/>
            <person name="Lipzen A."/>
            <person name="Lundell T."/>
            <person name="Morin E."/>
            <person name="Murat C."/>
            <person name="Riley R."/>
            <person name="Ohm R."/>
            <person name="Sun H."/>
            <person name="Tunlid A."/>
            <person name="Henrissat B."/>
            <person name="Grigoriev I.V."/>
            <person name="Hibbett D.S."/>
            <person name="Martin F."/>
        </authorList>
    </citation>
    <scope>NUCLEOTIDE SEQUENCE [LARGE SCALE GENOMIC DNA]</scope>
    <source>
        <strain evidence="2">F 1598</strain>
    </source>
</reference>
<evidence type="ECO:0000313" key="2">
    <source>
        <dbReference type="Proteomes" id="UP000054166"/>
    </source>
</evidence>
<sequence length="235" mass="26272">MASDDEDIEFVNRSKTRFRRRLHDRWTCDVPGHTYCYANQHGAHLPLSHDMIENWVTDLHNGETSLLTPPAFVLPAVVQISSPSSDIVSITSTSSSNTIEYQRRFRMQLNPSLTDIRSMRNRLHKLVSSPSTSGISSSTTSSGTPGIGYLSGKAVKWVGLKILNSLGTLEICRRRWLIRRLVNQAGRIPEDRLVTWLMTRSRAVTRTIEDLLELSSCVACIYAPCNSLTTLGSVP</sequence>
<proteinExistence type="predicted"/>
<dbReference type="HOGENOM" id="CLU_1267603_0_0_1"/>
<gene>
    <name evidence="1" type="ORF">PILCRDRAFT_245791</name>
</gene>
<dbReference type="InParanoid" id="A0A0C3CGR1"/>
<dbReference type="Proteomes" id="UP000054166">
    <property type="component" value="Unassembled WGS sequence"/>
</dbReference>
<dbReference type="AlphaFoldDB" id="A0A0C3CGR1"/>
<reference evidence="1 2" key="1">
    <citation type="submission" date="2014-04" db="EMBL/GenBank/DDBJ databases">
        <authorList>
            <consortium name="DOE Joint Genome Institute"/>
            <person name="Kuo A."/>
            <person name="Tarkka M."/>
            <person name="Buscot F."/>
            <person name="Kohler A."/>
            <person name="Nagy L.G."/>
            <person name="Floudas D."/>
            <person name="Copeland A."/>
            <person name="Barry K.W."/>
            <person name="Cichocki N."/>
            <person name="Veneault-Fourrey C."/>
            <person name="LaButti K."/>
            <person name="Lindquist E.A."/>
            <person name="Lipzen A."/>
            <person name="Lundell T."/>
            <person name="Morin E."/>
            <person name="Murat C."/>
            <person name="Sun H."/>
            <person name="Tunlid A."/>
            <person name="Henrissat B."/>
            <person name="Grigoriev I.V."/>
            <person name="Hibbett D.S."/>
            <person name="Martin F."/>
            <person name="Nordberg H.P."/>
            <person name="Cantor M.N."/>
            <person name="Hua S.X."/>
        </authorList>
    </citation>
    <scope>NUCLEOTIDE SEQUENCE [LARGE SCALE GENOMIC DNA]</scope>
    <source>
        <strain evidence="1 2">F 1598</strain>
    </source>
</reference>
<protein>
    <submittedName>
        <fullName evidence="1">Uncharacterized protein</fullName>
    </submittedName>
</protein>
<organism evidence="1 2">
    <name type="scientific">Piloderma croceum (strain F 1598)</name>
    <dbReference type="NCBI Taxonomy" id="765440"/>
    <lineage>
        <taxon>Eukaryota</taxon>
        <taxon>Fungi</taxon>
        <taxon>Dikarya</taxon>
        <taxon>Basidiomycota</taxon>
        <taxon>Agaricomycotina</taxon>
        <taxon>Agaricomycetes</taxon>
        <taxon>Agaricomycetidae</taxon>
        <taxon>Atheliales</taxon>
        <taxon>Atheliaceae</taxon>
        <taxon>Piloderma</taxon>
    </lineage>
</organism>
<evidence type="ECO:0000313" key="1">
    <source>
        <dbReference type="EMBL" id="KIM88952.1"/>
    </source>
</evidence>